<dbReference type="SUPFAM" id="SSF48452">
    <property type="entry name" value="TPR-like"/>
    <property type="match status" value="1"/>
</dbReference>
<evidence type="ECO:0000313" key="10">
    <source>
        <dbReference type="Proteomes" id="UP000248584"/>
    </source>
</evidence>
<dbReference type="Gene3D" id="1.10.287.130">
    <property type="match status" value="1"/>
</dbReference>
<keyword evidence="10" id="KW-1185">Reference proteome</keyword>
<feature type="domain" description="Histidine kinase" evidence="7">
    <location>
        <begin position="340"/>
        <end position="560"/>
    </location>
</feature>
<evidence type="ECO:0000259" key="7">
    <source>
        <dbReference type="PROSITE" id="PS50109"/>
    </source>
</evidence>
<keyword evidence="9" id="KW-0808">Transferase</keyword>
<dbReference type="CDD" id="cd17546">
    <property type="entry name" value="REC_hyHK_CKI1_RcsC-like"/>
    <property type="match status" value="1"/>
</dbReference>
<keyword evidence="6" id="KW-1133">Transmembrane helix</keyword>
<name>A0ABX5PYR5_9FLAO</name>
<dbReference type="Pfam" id="PF02518">
    <property type="entry name" value="HATPase_c"/>
    <property type="match status" value="1"/>
</dbReference>
<dbReference type="Pfam" id="PF00512">
    <property type="entry name" value="HisKA"/>
    <property type="match status" value="1"/>
</dbReference>
<dbReference type="EMBL" id="QKZR01000002">
    <property type="protein sequence ID" value="PZX41009.1"/>
    <property type="molecule type" value="Genomic_DNA"/>
</dbReference>
<evidence type="ECO:0000256" key="1">
    <source>
        <dbReference type="ARBA" id="ARBA00000085"/>
    </source>
</evidence>
<dbReference type="InterPro" id="IPR004358">
    <property type="entry name" value="Sig_transdc_His_kin-like_C"/>
</dbReference>
<dbReference type="InterPro" id="IPR036890">
    <property type="entry name" value="HATPase_C_sf"/>
</dbReference>
<dbReference type="Proteomes" id="UP000248584">
    <property type="component" value="Unassembled WGS sequence"/>
</dbReference>
<evidence type="ECO:0000256" key="4">
    <source>
        <dbReference type="ARBA" id="ARBA00023012"/>
    </source>
</evidence>
<dbReference type="PANTHER" id="PTHR45339:SF1">
    <property type="entry name" value="HYBRID SIGNAL TRANSDUCTION HISTIDINE KINASE J"/>
    <property type="match status" value="1"/>
</dbReference>
<evidence type="ECO:0000256" key="3">
    <source>
        <dbReference type="ARBA" id="ARBA00022553"/>
    </source>
</evidence>
<dbReference type="PROSITE" id="PS50110">
    <property type="entry name" value="RESPONSE_REGULATORY"/>
    <property type="match status" value="1"/>
</dbReference>
<evidence type="ECO:0000313" key="9">
    <source>
        <dbReference type="EMBL" id="PZX41009.1"/>
    </source>
</evidence>
<dbReference type="SMART" id="SM00448">
    <property type="entry name" value="REC"/>
    <property type="match status" value="1"/>
</dbReference>
<organism evidence="9 10">
    <name type="scientific">Nonlabens dokdonensis</name>
    <dbReference type="NCBI Taxonomy" id="328515"/>
    <lineage>
        <taxon>Bacteria</taxon>
        <taxon>Pseudomonadati</taxon>
        <taxon>Bacteroidota</taxon>
        <taxon>Flavobacteriia</taxon>
        <taxon>Flavobacteriales</taxon>
        <taxon>Flavobacteriaceae</taxon>
        <taxon>Nonlabens</taxon>
    </lineage>
</organism>
<keyword evidence="4" id="KW-0902">Two-component regulatory system</keyword>
<dbReference type="SMART" id="SM00388">
    <property type="entry name" value="HisKA"/>
    <property type="match status" value="1"/>
</dbReference>
<keyword evidence="9" id="KW-0418">Kinase</keyword>
<dbReference type="PRINTS" id="PR00344">
    <property type="entry name" value="BCTRLSENSOR"/>
</dbReference>
<dbReference type="InterPro" id="IPR011990">
    <property type="entry name" value="TPR-like_helical_dom_sf"/>
</dbReference>
<dbReference type="InterPro" id="IPR001789">
    <property type="entry name" value="Sig_transdc_resp-reg_receiver"/>
</dbReference>
<dbReference type="PROSITE" id="PS50109">
    <property type="entry name" value="HIS_KIN"/>
    <property type="match status" value="1"/>
</dbReference>
<comment type="caution">
    <text evidence="9">The sequence shown here is derived from an EMBL/GenBank/DDBJ whole genome shotgun (WGS) entry which is preliminary data.</text>
</comment>
<keyword evidence="6" id="KW-0812">Transmembrane</keyword>
<gene>
    <name evidence="9" type="ORF">LX97_01788</name>
</gene>
<dbReference type="SUPFAM" id="SSF52172">
    <property type="entry name" value="CheY-like"/>
    <property type="match status" value="1"/>
</dbReference>
<reference evidence="9 10" key="1">
    <citation type="submission" date="2018-06" db="EMBL/GenBank/DDBJ databases">
        <title>Genomic Encyclopedia of Archaeal and Bacterial Type Strains, Phase II (KMG-II): from individual species to whole genera.</title>
        <authorList>
            <person name="Goeker M."/>
        </authorList>
    </citation>
    <scope>NUCLEOTIDE SEQUENCE [LARGE SCALE GENOMIC DNA]</scope>
    <source>
        <strain evidence="9 10">DSM 17205</strain>
    </source>
</reference>
<feature type="transmembrane region" description="Helical" evidence="6">
    <location>
        <begin position="280"/>
        <end position="300"/>
    </location>
</feature>
<evidence type="ECO:0000256" key="5">
    <source>
        <dbReference type="PROSITE-ProRule" id="PRU00169"/>
    </source>
</evidence>
<feature type="modified residue" description="4-aspartylphosphate" evidence="5">
    <location>
        <position position="635"/>
    </location>
</feature>
<protein>
    <recommendedName>
        <fullName evidence="2">histidine kinase</fullName>
        <ecNumber evidence="2">2.7.13.3</ecNumber>
    </recommendedName>
</protein>
<keyword evidence="3 5" id="KW-0597">Phosphoprotein</keyword>
<sequence>MDSILDLSYELETNGEFKDSYDLNVKALRMSLDRKDNYYTAVAYGYLGFDFLRQGDTLEALNNFKRAQKHALLYDDPVLIADSYGNLASIYSYDSNKRDLEESYTKMAIETYKKYQDTTGLQFIYHNYAHSLEERGDFEKLKNYLDLLNGPKFINNTAPVYRASIDNLSAKYHLELENYSKADSLLLEVIQISTKENLPQEQETAYQYYSESLFEQNRFEQAYATRLKYEELLKINQRKDLEISLDRVAFSNQMIQFKEELKRSEIENELQQEKIRNKTVLIYALATLITVILLGLYFTFQLSRKRKQLNRELKEKNKLYLKEKNRAEKLALAKSDFFSTVSHELRTPLYGVIGLANILLENNKDQNTHEDIKSLKFSADYLLALVNDVLQVNKIDANNHENEQTDFNIKELVQKIVASFEYMRRQNKNVITIDIEERVPSIIHGNAVRLSQILMNLIGNAAKFTENGVITIQVKVKHVTAEKVRLLFSVNDNGQGIANSKIKQIFEEFKQGDSHSYNYQGTGLGLPIVKRLLELSDSEIQLETEEGKGSSFSFELAYDIVDSSKQGELRTKGNYLLDTDILKGKRILIAEDNRINQMVTKKILEKDGVICTVVENGQEAVVEMKNNTYDLILMDINMPVLNGIEATKEIRKVSSIPILALTAVEIMEIRQSISEAGMNDFIVKPYDVIRFKQLIIKSIVEHQNKADS</sequence>
<feature type="domain" description="Response regulatory" evidence="8">
    <location>
        <begin position="586"/>
        <end position="699"/>
    </location>
</feature>
<dbReference type="RefSeq" id="WP_015362544.1">
    <property type="nucleotide sequence ID" value="NZ_QKZR01000002.1"/>
</dbReference>
<dbReference type="SUPFAM" id="SSF47384">
    <property type="entry name" value="Homodimeric domain of signal transducing histidine kinase"/>
    <property type="match status" value="1"/>
</dbReference>
<dbReference type="SMART" id="SM00387">
    <property type="entry name" value="HATPase_c"/>
    <property type="match status" value="1"/>
</dbReference>
<keyword evidence="6" id="KW-0472">Membrane</keyword>
<dbReference type="InterPro" id="IPR005467">
    <property type="entry name" value="His_kinase_dom"/>
</dbReference>
<dbReference type="EC" id="2.7.13.3" evidence="2"/>
<dbReference type="InterPro" id="IPR003661">
    <property type="entry name" value="HisK_dim/P_dom"/>
</dbReference>
<dbReference type="Gene3D" id="1.25.40.10">
    <property type="entry name" value="Tetratricopeptide repeat domain"/>
    <property type="match status" value="1"/>
</dbReference>
<dbReference type="InterPro" id="IPR011006">
    <property type="entry name" value="CheY-like_superfamily"/>
</dbReference>
<evidence type="ECO:0000259" key="8">
    <source>
        <dbReference type="PROSITE" id="PS50110"/>
    </source>
</evidence>
<dbReference type="Gene3D" id="3.40.50.2300">
    <property type="match status" value="1"/>
</dbReference>
<comment type="catalytic activity">
    <reaction evidence="1">
        <text>ATP + protein L-histidine = ADP + protein N-phospho-L-histidine.</text>
        <dbReference type="EC" id="2.7.13.3"/>
    </reaction>
</comment>
<dbReference type="GO" id="GO:0016301">
    <property type="term" value="F:kinase activity"/>
    <property type="evidence" value="ECO:0007669"/>
    <property type="project" value="UniProtKB-KW"/>
</dbReference>
<dbReference type="Pfam" id="PF00072">
    <property type="entry name" value="Response_reg"/>
    <property type="match status" value="1"/>
</dbReference>
<accession>A0ABX5PYR5</accession>
<proteinExistence type="predicted"/>
<dbReference type="CDD" id="cd16922">
    <property type="entry name" value="HATPase_EvgS-ArcB-TorS-like"/>
    <property type="match status" value="1"/>
</dbReference>
<evidence type="ECO:0000256" key="2">
    <source>
        <dbReference type="ARBA" id="ARBA00012438"/>
    </source>
</evidence>
<dbReference type="InterPro" id="IPR003594">
    <property type="entry name" value="HATPase_dom"/>
</dbReference>
<dbReference type="PANTHER" id="PTHR45339">
    <property type="entry name" value="HYBRID SIGNAL TRANSDUCTION HISTIDINE KINASE J"/>
    <property type="match status" value="1"/>
</dbReference>
<dbReference type="Gene3D" id="3.30.565.10">
    <property type="entry name" value="Histidine kinase-like ATPase, C-terminal domain"/>
    <property type="match status" value="1"/>
</dbReference>
<evidence type="ECO:0000256" key="6">
    <source>
        <dbReference type="SAM" id="Phobius"/>
    </source>
</evidence>
<dbReference type="CDD" id="cd00082">
    <property type="entry name" value="HisKA"/>
    <property type="match status" value="1"/>
</dbReference>
<dbReference type="SUPFAM" id="SSF55874">
    <property type="entry name" value="ATPase domain of HSP90 chaperone/DNA topoisomerase II/histidine kinase"/>
    <property type="match status" value="1"/>
</dbReference>
<dbReference type="InterPro" id="IPR036097">
    <property type="entry name" value="HisK_dim/P_sf"/>
</dbReference>